<accession>A0A415S112</accession>
<name>A0A415S112_MEDGN</name>
<dbReference type="CDD" id="cd02440">
    <property type="entry name" value="AdoMet_MTases"/>
    <property type="match status" value="1"/>
</dbReference>
<feature type="domain" description="Helicase ATP-binding" evidence="2">
    <location>
        <begin position="1241"/>
        <end position="1513"/>
    </location>
</feature>
<feature type="coiled-coil region" evidence="1">
    <location>
        <begin position="1364"/>
        <end position="1414"/>
    </location>
</feature>
<dbReference type="PANTHER" id="PTHR41313:SF1">
    <property type="entry name" value="DNA METHYLASE ADENINE-SPECIFIC DOMAIN-CONTAINING PROTEIN"/>
    <property type="match status" value="1"/>
</dbReference>
<reference evidence="3 4" key="1">
    <citation type="submission" date="2018-08" db="EMBL/GenBank/DDBJ databases">
        <title>A genome reference for cultivated species of the human gut microbiota.</title>
        <authorList>
            <person name="Zou Y."/>
            <person name="Xue W."/>
            <person name="Luo G."/>
        </authorList>
    </citation>
    <scope>NUCLEOTIDE SEQUENCE [LARGE SCALE GENOMIC DNA]</scope>
    <source>
        <strain evidence="3 4">AF33-12</strain>
    </source>
</reference>
<dbReference type="Pfam" id="PF02384">
    <property type="entry name" value="N6_Mtase"/>
    <property type="match status" value="1"/>
</dbReference>
<dbReference type="SMART" id="SM00487">
    <property type="entry name" value="DEXDc"/>
    <property type="match status" value="1"/>
</dbReference>
<gene>
    <name evidence="3" type="ORF">DWZ50_18830</name>
</gene>
<dbReference type="GO" id="GO:0016787">
    <property type="term" value="F:hydrolase activity"/>
    <property type="evidence" value="ECO:0007669"/>
    <property type="project" value="InterPro"/>
</dbReference>
<dbReference type="GO" id="GO:0005524">
    <property type="term" value="F:ATP binding"/>
    <property type="evidence" value="ECO:0007669"/>
    <property type="project" value="InterPro"/>
</dbReference>
<dbReference type="PRINTS" id="PR00507">
    <property type="entry name" value="N12N6MTFRASE"/>
</dbReference>
<evidence type="ECO:0000313" key="3">
    <source>
        <dbReference type="EMBL" id="RHM68494.1"/>
    </source>
</evidence>
<dbReference type="InterPro" id="IPR052933">
    <property type="entry name" value="DNA_Protect_Modify"/>
</dbReference>
<dbReference type="GO" id="GO:0008170">
    <property type="term" value="F:N-methyltransferase activity"/>
    <property type="evidence" value="ECO:0007669"/>
    <property type="project" value="InterPro"/>
</dbReference>
<dbReference type="InterPro" id="IPR014001">
    <property type="entry name" value="Helicase_ATP-bd"/>
</dbReference>
<evidence type="ECO:0000259" key="2">
    <source>
        <dbReference type="SMART" id="SM00487"/>
    </source>
</evidence>
<dbReference type="InterPro" id="IPR027417">
    <property type="entry name" value="P-loop_NTPase"/>
</dbReference>
<dbReference type="InterPro" id="IPR029063">
    <property type="entry name" value="SAM-dependent_MTases_sf"/>
</dbReference>
<organism evidence="3 4">
    <name type="scientific">Mediterraneibacter gnavus</name>
    <name type="common">Ruminococcus gnavus</name>
    <dbReference type="NCBI Taxonomy" id="33038"/>
    <lineage>
        <taxon>Bacteria</taxon>
        <taxon>Bacillati</taxon>
        <taxon>Bacillota</taxon>
        <taxon>Clostridia</taxon>
        <taxon>Lachnospirales</taxon>
        <taxon>Lachnospiraceae</taxon>
        <taxon>Mediterraneibacter</taxon>
    </lineage>
</organism>
<protein>
    <recommendedName>
        <fullName evidence="2">Helicase ATP-binding domain-containing protein</fullName>
    </recommendedName>
</protein>
<dbReference type="SUPFAM" id="SSF53335">
    <property type="entry name" value="S-adenosyl-L-methionine-dependent methyltransferases"/>
    <property type="match status" value="1"/>
</dbReference>
<dbReference type="Gene3D" id="3.40.50.150">
    <property type="entry name" value="Vaccinia Virus protein VP39"/>
    <property type="match status" value="1"/>
</dbReference>
<dbReference type="PANTHER" id="PTHR41313">
    <property type="entry name" value="ADENINE-SPECIFIC METHYLTRANSFERASE"/>
    <property type="match status" value="1"/>
</dbReference>
<dbReference type="GO" id="GO:0003677">
    <property type="term" value="F:DNA binding"/>
    <property type="evidence" value="ECO:0007669"/>
    <property type="project" value="InterPro"/>
</dbReference>
<keyword evidence="1" id="KW-0175">Coiled coil</keyword>
<dbReference type="Proteomes" id="UP000285610">
    <property type="component" value="Unassembled WGS sequence"/>
</dbReference>
<dbReference type="RefSeq" id="WP_118445416.1">
    <property type="nucleotide sequence ID" value="NZ_JBCPGC010000080.1"/>
</dbReference>
<dbReference type="Pfam" id="PF04851">
    <property type="entry name" value="ResIII"/>
    <property type="match status" value="1"/>
</dbReference>
<comment type="caution">
    <text evidence="3">The sequence shown here is derived from an EMBL/GenBank/DDBJ whole genome shotgun (WGS) entry which is preliminary data.</text>
</comment>
<dbReference type="InterPro" id="IPR006935">
    <property type="entry name" value="Helicase/UvrB_N"/>
</dbReference>
<proteinExistence type="predicted"/>
<dbReference type="EMBL" id="QRQE01000082">
    <property type="protein sequence ID" value="RHM68494.1"/>
    <property type="molecule type" value="Genomic_DNA"/>
</dbReference>
<evidence type="ECO:0000256" key="1">
    <source>
        <dbReference type="SAM" id="Coils"/>
    </source>
</evidence>
<dbReference type="SUPFAM" id="SSF52540">
    <property type="entry name" value="P-loop containing nucleoside triphosphate hydrolases"/>
    <property type="match status" value="1"/>
</dbReference>
<sequence>MELTEPDTRKKIQVFFFHNKDRTERVEYLKEVYKGWKYDLPSEQIEVKKNGFYFLNHEEETIKEGLLSFEEAEEKITQLLDIREYAELESVSETIFERETGEESDVEERIHEDSEDWIKAYKMEMLRTCLVEYKQAAGIQAMLFDVFTSNQLLEQKAEMLRSFWLYDREEKMCCYSIVGEEGNCEITMTEKGITIERYLEDGFVAGKDLTMDWDEAAGAVEKLFIEDKIPVLQQDTSEEAKKAIKTAGFSDFLSKYMREGVENACTTSQKFIEQYESFLSKETVHREIHKRAVEALAQAEVLVPDMLLIYEFFQMPEKSKEEKTQFIQCLFTEGNQKSPFVITSDQFLEGKILDDRIVLTYYPEKGVYANQFVLYEEIAEEIQRQINEKIFLSDKELSFYQSVGKEFCTPEARQIFEEFVPKQEPSRQESVREELEMLQNPLENKNREIIEPVPPKQGGETEDFYYSEEWRLPDGGAKTRYQNNVEAIRTLYQLEKEKRAATKQEQEILARYVGWGGLQHAFNGKNTSWQKEYQELKELLSKEEYRNARATVLTSFYTPKDVLDGIYHAIQQMGFHGGRILEPALGIGNFYHALPKELRDSTELYGVELDSISGRIAQYLHPSANIQIRGFEETNFEENSFDLILGNVPFGDYKPYDSKYRNKKLKIHDYFIMKSLDLLKPGGILAVVTSKGTLDKSNNRIRKELAEQADLLGAVRLPKSTFAKNANTEVTSDILFFQKKQERTVSEPAWIFTGLTEEQVPVNEYFLDHPEMMLGKMVFDNSFFGKDSDYTGCVAEEGLDLKERLFAAVEELPKEVFHTLPEERQSRVQGIMDAEPDVPPFTYTIKGNDIYFRENEKMYLCTAKPHIQRRIRAMHRVRQQVRKVILIQKEGCTEETLKVEQQKLNGLYDAFTAEFGYITERMNRTAFRDDNDYPLLCSLEVVKKTEEETIVEKADIFTKRTISPPQEIKKVSQGIEALQISLSELGRVDLPFMLSVYTKDREQLFQELEGRIYLNPLRMSQSDVNAGWETTEEYLSGDVRKKLKAARIYAQNDPIFQKNVEALEAVQPEELKASDIHVKLGTPWISLDDYEQFIYELLQIPEGYQHTENSRSGTIRLELNHIDKTYHIDRGHYFSGNNILNIKTYGTSRVDAISIIEETLNSRIVTVRDRISDNPPKYEVNQKETMLARDRAEQIKEEFRSWIFREPERRKKYVDYYNETFNNVRLREYDGSYLTMPGINPVINLRPHQKNAIARILLSGGNTLLAHCVGAGKSFEMIGAVMEMRRLGLCHKPLMVVPNHLVIEMGAEFLRLYPQANVLVADKESFQKENRRRFVSRITTGNYDAVIMGHSQFQKIPMSKELRKQLMEEQIEQIVTAIEAAKAEEGKTWTIKQMEGKKKKMEEKIEALNNESAKDHVVDFEDLGVDALFVDEAHAYKNLEIFTKMSNVAGIGGGGSQRAMDMRLKIQYINSMNQGRGVVFATGTPISNSMTELYVMQLYLQEEELKRHDLVHFDDWANMFGEVTTTLELAPEGYTLIGQKN</sequence>
<dbReference type="Gene3D" id="3.40.50.300">
    <property type="entry name" value="P-loop containing nucleotide triphosphate hydrolases"/>
    <property type="match status" value="1"/>
</dbReference>
<dbReference type="InterPro" id="IPR003356">
    <property type="entry name" value="DNA_methylase_A-5"/>
</dbReference>
<evidence type="ECO:0000313" key="4">
    <source>
        <dbReference type="Proteomes" id="UP000285610"/>
    </source>
</evidence>